<proteinExistence type="predicted"/>
<evidence type="ECO:0000313" key="2">
    <source>
        <dbReference type="Proteomes" id="UP001152604"/>
    </source>
</evidence>
<accession>A0ABM9DFS4</accession>
<dbReference type="EMBL" id="CAKXZS010000004">
    <property type="protein sequence ID" value="CAH2395425.1"/>
    <property type="molecule type" value="Genomic_DNA"/>
</dbReference>
<protein>
    <submittedName>
        <fullName evidence="1">Uncharacterized protein</fullName>
    </submittedName>
</protein>
<dbReference type="Proteomes" id="UP001152604">
    <property type="component" value="Unassembled WGS sequence"/>
</dbReference>
<gene>
    <name evidence="1" type="ORF">MES4922_120158</name>
</gene>
<keyword evidence="2" id="KW-1185">Reference proteome</keyword>
<organism evidence="1 2">
    <name type="scientific">Mesorhizobium ventifaucium</name>
    <dbReference type="NCBI Taxonomy" id="666020"/>
    <lineage>
        <taxon>Bacteria</taxon>
        <taxon>Pseudomonadati</taxon>
        <taxon>Pseudomonadota</taxon>
        <taxon>Alphaproteobacteria</taxon>
        <taxon>Hyphomicrobiales</taxon>
        <taxon>Phyllobacteriaceae</taxon>
        <taxon>Mesorhizobium</taxon>
    </lineage>
</organism>
<comment type="caution">
    <text evidence="1">The sequence shown here is derived from an EMBL/GenBank/DDBJ whole genome shotgun (WGS) entry which is preliminary data.</text>
</comment>
<name>A0ABM9DFS4_9HYPH</name>
<sequence>MQRCSQTIVLPAPRDHEFGVQLDLEYRGASSTGPRSDLRDETEICFRGHALVRVPAHDPDNRKIFGKDHAQNQKRYSVLCASKGRAAL</sequence>
<reference evidence="1" key="1">
    <citation type="submission" date="2022-03" db="EMBL/GenBank/DDBJ databases">
        <authorList>
            <person name="Brunel B."/>
        </authorList>
    </citation>
    <scope>NUCLEOTIDE SEQUENCE</scope>
    <source>
        <strain evidence="1">STM4922sample</strain>
    </source>
</reference>
<evidence type="ECO:0000313" key="1">
    <source>
        <dbReference type="EMBL" id="CAH2395425.1"/>
    </source>
</evidence>